<accession>W2LA63</accession>
<dbReference type="PANTHER" id="PTHR40866">
    <property type="entry name" value="BED-TYPE DOMAIN-CONTAINING PROTEIN"/>
    <property type="match status" value="1"/>
</dbReference>
<dbReference type="VEuPathDB" id="FungiDB:PPTG_12864"/>
<dbReference type="VEuPathDB" id="FungiDB:PPTG_04595"/>
<dbReference type="InterPro" id="IPR012337">
    <property type="entry name" value="RNaseH-like_sf"/>
</dbReference>
<evidence type="ECO:0000256" key="2">
    <source>
        <dbReference type="SAM" id="MobiDB-lite"/>
    </source>
</evidence>
<dbReference type="SUPFAM" id="SSF53098">
    <property type="entry name" value="Ribonuclease H-like"/>
    <property type="match status" value="1"/>
</dbReference>
<feature type="region of interest" description="Disordered" evidence="2">
    <location>
        <begin position="489"/>
        <end position="511"/>
    </location>
</feature>
<feature type="coiled-coil region" evidence="1">
    <location>
        <begin position="722"/>
        <end position="749"/>
    </location>
</feature>
<name>W2LA63_PHYNI</name>
<dbReference type="EMBL" id="KI679406">
    <property type="protein sequence ID" value="ETL94353.1"/>
    <property type="molecule type" value="Genomic_DNA"/>
</dbReference>
<reference evidence="3" key="1">
    <citation type="submission" date="2013-11" db="EMBL/GenBank/DDBJ databases">
        <title>The Genome Sequence of Phytophthora parasitica CHvinca01.</title>
        <authorList>
            <consortium name="The Broad Institute Genomics Platform"/>
            <person name="Russ C."/>
            <person name="Tyler B."/>
            <person name="Panabieres F."/>
            <person name="Shan W."/>
            <person name="Tripathy S."/>
            <person name="Grunwald N."/>
            <person name="Machado M."/>
            <person name="Johnson C.S."/>
            <person name="Arredondo F."/>
            <person name="Hong C."/>
            <person name="Coffey M."/>
            <person name="Young S.K."/>
            <person name="Zeng Q."/>
            <person name="Gargeya S."/>
            <person name="Fitzgerald M."/>
            <person name="Abouelleil A."/>
            <person name="Alvarado L."/>
            <person name="Chapman S.B."/>
            <person name="Gainer-Dewar J."/>
            <person name="Goldberg J."/>
            <person name="Griggs A."/>
            <person name="Gujja S."/>
            <person name="Hansen M."/>
            <person name="Howarth C."/>
            <person name="Imamovic A."/>
            <person name="Ireland A."/>
            <person name="Larimer J."/>
            <person name="McCowan C."/>
            <person name="Murphy C."/>
            <person name="Pearson M."/>
            <person name="Poon T.W."/>
            <person name="Priest M."/>
            <person name="Roberts A."/>
            <person name="Saif S."/>
            <person name="Shea T."/>
            <person name="Sykes S."/>
            <person name="Wortman J."/>
            <person name="Nusbaum C."/>
            <person name="Birren B."/>
        </authorList>
    </citation>
    <scope>NUCLEOTIDE SEQUENCE [LARGE SCALE GENOMIC DNA]</scope>
    <source>
        <strain evidence="3">CHvinca01</strain>
    </source>
</reference>
<evidence type="ECO:0008006" key="4">
    <source>
        <dbReference type="Google" id="ProtNLM"/>
    </source>
</evidence>
<proteinExistence type="predicted"/>
<dbReference type="OrthoDB" id="124635at2759"/>
<organism evidence="3">
    <name type="scientific">Phytophthora nicotianae</name>
    <name type="common">Potato buckeye rot agent</name>
    <name type="synonym">Phytophthora parasitica</name>
    <dbReference type="NCBI Taxonomy" id="4792"/>
    <lineage>
        <taxon>Eukaryota</taxon>
        <taxon>Sar</taxon>
        <taxon>Stramenopiles</taxon>
        <taxon>Oomycota</taxon>
        <taxon>Peronosporomycetes</taxon>
        <taxon>Peronosporales</taxon>
        <taxon>Peronosporaceae</taxon>
        <taxon>Phytophthora</taxon>
    </lineage>
</organism>
<dbReference type="Proteomes" id="UP000054423">
    <property type="component" value="Unassembled WGS sequence"/>
</dbReference>
<evidence type="ECO:0000256" key="1">
    <source>
        <dbReference type="SAM" id="Coils"/>
    </source>
</evidence>
<gene>
    <name evidence="3" type="ORF">L917_07656</name>
</gene>
<keyword evidence="1" id="KW-0175">Coiled coil</keyword>
<dbReference type="AlphaFoldDB" id="W2LA63"/>
<sequence length="852" mass="93929">MYSWEEALCNKTHASNANDHVKLKHADHPLAILADQSATEKSKTDVETAEADADAVLDLTRGTGGAVASTTPSPGATTGAITAGESGSRFFRATEKTLNVLISKFLVSQGLPYTLCASAPFKDVIRAATGNPSFAVLGAVLSTEYENACQLKYLNLMHDIWTSSGKESIVGASVAFIDSSWRFRFIAVLACVKNDGHNAPSVAKVIESTIQTRYNVDIRRMTRFTMSDTNPSAKTVADRIDTEQESCSMHIPNLCIGYGIGLKDNIQTVTVCNDSTTSWDKVVKIVTPGGALEEGGNVIRKLRNLNNYFRSVKQRAALKKIQEALSYPELEPMTDQDVRVACTCKLIRRNGGSNPLHANLALVETQSENLVSSYMVVFRRLAENKLKAFKFERMAIEAPGAKSANEASHRRLQARFPKVTKEAMTCVLLDPRTKSSAKKIAAVGDVPRKEEKAIYKNGLDFLREEHRQVFAQLAKSGKIALSQSSQSSLLSQGSTSPFSSPASTGWDDEDEHLLGAPIRTSKTREEVKETELNARADAVMMEWLDLEPEWLQVAQHQNPDIPKEELSKEMSIDSQNGMHWALLGLYKHIDVLKWFRDVGEKRFPSIALLARIHLEILQALPVYLVADNCATNGCIASLMKVPFVGYASHRLNLVVVEHMGSYEPILDKVKPLMHKLHGEKKLGPVLRQATRLSSTFNMVRRYFDNRDAIDTLDDAMAVLMPIRREESQLETLLDELKAFESSSKKLQSAEGLSLLDVRDIFDALITEHSGVESYLAADAAIVQQPEFEDACISVLMGKADTLTEQQRALLLPFAAPTSPRQGVDDEELSFVDRALENASCSVSSHPSTPRSQ</sequence>
<evidence type="ECO:0000313" key="3">
    <source>
        <dbReference type="EMBL" id="ETL94353.1"/>
    </source>
</evidence>
<protein>
    <recommendedName>
        <fullName evidence="4">HAT C-terminal dimerisation domain-containing protein</fullName>
    </recommendedName>
</protein>
<dbReference type="PANTHER" id="PTHR40866:SF1">
    <property type="entry name" value="BED-TYPE DOMAIN-CONTAINING PROTEIN"/>
    <property type="match status" value="1"/>
</dbReference>
<feature type="compositionally biased region" description="Low complexity" evidence="2">
    <location>
        <begin position="489"/>
        <end position="505"/>
    </location>
</feature>
<dbReference type="VEuPathDB" id="FungiDB:PPTG_04596"/>